<dbReference type="Proteomes" id="UP000799755">
    <property type="component" value="Unassembled WGS sequence"/>
</dbReference>
<proteinExistence type="predicted"/>
<gene>
    <name evidence="1" type="ORF">BDR25DRAFT_268643</name>
</gene>
<sequence>MEWWSEFYRRVDTGRIEFRDVLSHYADLWSLQMNGCGFGAASEPPCPRTIGECYTELKSFSGNTKISEIESLLKRLQEVEGKTPRLEWDSKRKHETARSLRRRIHEIMRDFSAQQRIAGRNTTYDPQQSAPFENWSHVIQRNSRAQNRRRGSAHMIAPNTSSGNVFFTPQTHNSGDTFFTAHSPYVASYQQLVTPPTHSNELSPSVSFHGLLKSKGLWPIHYLKENDWSGRGEHVEFNKSEKKEIQKILPIEQLLGTSNYAVVESVRCKRIYLARKTIRCGKHFTKEQAIDEVAHLHKVRHSHIVQVVGTYSIGNYLSILLFPVAEYNLETFLSEFNDDCLKRDRLLDPDRPNLWAVSDFFGCLSKAVEYIHDNMTKHMDIKPKNILVRNMAGKSAPHRLPWKVYIADFGIARSYSTLEASETEGPTMFTKRYAAPEVVARERRGLPADIFSLGCVFTEIAVALVQAASQAYR</sequence>
<keyword evidence="2" id="KW-1185">Reference proteome</keyword>
<dbReference type="EMBL" id="MU003525">
    <property type="protein sequence ID" value="KAF2466219.1"/>
    <property type="molecule type" value="Genomic_DNA"/>
</dbReference>
<feature type="non-terminal residue" evidence="1">
    <location>
        <position position="473"/>
    </location>
</feature>
<protein>
    <submittedName>
        <fullName evidence="1">Kinase-like protein</fullName>
    </submittedName>
</protein>
<name>A0ACB6QGV3_9PLEO</name>
<reference evidence="1" key="1">
    <citation type="journal article" date="2020" name="Stud. Mycol.">
        <title>101 Dothideomycetes genomes: a test case for predicting lifestyles and emergence of pathogens.</title>
        <authorList>
            <person name="Haridas S."/>
            <person name="Albert R."/>
            <person name="Binder M."/>
            <person name="Bloem J."/>
            <person name="Labutti K."/>
            <person name="Salamov A."/>
            <person name="Andreopoulos B."/>
            <person name="Baker S."/>
            <person name="Barry K."/>
            <person name="Bills G."/>
            <person name="Bluhm B."/>
            <person name="Cannon C."/>
            <person name="Castanera R."/>
            <person name="Culley D."/>
            <person name="Daum C."/>
            <person name="Ezra D."/>
            <person name="Gonzalez J."/>
            <person name="Henrissat B."/>
            <person name="Kuo A."/>
            <person name="Liang C."/>
            <person name="Lipzen A."/>
            <person name="Lutzoni F."/>
            <person name="Magnuson J."/>
            <person name="Mondo S."/>
            <person name="Nolan M."/>
            <person name="Ohm R."/>
            <person name="Pangilinan J."/>
            <person name="Park H.-J."/>
            <person name="Ramirez L."/>
            <person name="Alfaro M."/>
            <person name="Sun H."/>
            <person name="Tritt A."/>
            <person name="Yoshinaga Y."/>
            <person name="Zwiers L.-H."/>
            <person name="Turgeon B."/>
            <person name="Goodwin S."/>
            <person name="Spatafora J."/>
            <person name="Crous P."/>
            <person name="Grigoriev I."/>
        </authorList>
    </citation>
    <scope>NUCLEOTIDE SEQUENCE</scope>
    <source>
        <strain evidence="1">ATCC 200398</strain>
    </source>
</reference>
<comment type="caution">
    <text evidence="1">The sequence shown here is derived from an EMBL/GenBank/DDBJ whole genome shotgun (WGS) entry which is preliminary data.</text>
</comment>
<organism evidence="1 2">
    <name type="scientific">Lindgomyces ingoldianus</name>
    <dbReference type="NCBI Taxonomy" id="673940"/>
    <lineage>
        <taxon>Eukaryota</taxon>
        <taxon>Fungi</taxon>
        <taxon>Dikarya</taxon>
        <taxon>Ascomycota</taxon>
        <taxon>Pezizomycotina</taxon>
        <taxon>Dothideomycetes</taxon>
        <taxon>Pleosporomycetidae</taxon>
        <taxon>Pleosporales</taxon>
        <taxon>Lindgomycetaceae</taxon>
        <taxon>Lindgomyces</taxon>
    </lineage>
</organism>
<evidence type="ECO:0000313" key="2">
    <source>
        <dbReference type="Proteomes" id="UP000799755"/>
    </source>
</evidence>
<evidence type="ECO:0000313" key="1">
    <source>
        <dbReference type="EMBL" id="KAF2466219.1"/>
    </source>
</evidence>
<accession>A0ACB6QGV3</accession>